<dbReference type="Proteomes" id="UP000199668">
    <property type="component" value="Unassembled WGS sequence"/>
</dbReference>
<sequence length="264" mass="29535">MALSFSVLASGSTGNAVYVETDRQRLLIDAGLSGKKIDSLFEQIARSPSELDGIFITHEHTDHIKGAGVLARKYQLPLYANPKTWQAMESSIGRIAADQKFVFEQNAVQTFGDLDIESFPVSHDAADPMFFVFHHEGKKFTIATDMGYVTEQTKGLIRNSDMYVFEANHDLNMLRMGHYPWNVKRRILGDTGHVSNEDAAAALAEVVGDRTSRVYLAHLSLDNNMKELARMSVQQILEEEESGVGYTFHLYDTDPYEAKPLVTL</sequence>
<organism evidence="2 3">
    <name type="scientific">Salibacterium qingdaonense</name>
    <dbReference type="NCBI Taxonomy" id="266892"/>
    <lineage>
        <taxon>Bacteria</taxon>
        <taxon>Bacillati</taxon>
        <taxon>Bacillota</taxon>
        <taxon>Bacilli</taxon>
        <taxon>Bacillales</taxon>
        <taxon>Bacillaceae</taxon>
    </lineage>
</organism>
<dbReference type="Gene3D" id="3.60.15.10">
    <property type="entry name" value="Ribonuclease Z/Hydroxyacylglutathione hydrolase-like"/>
    <property type="match status" value="1"/>
</dbReference>
<evidence type="ECO:0000313" key="2">
    <source>
        <dbReference type="EMBL" id="SFM12842.1"/>
    </source>
</evidence>
<dbReference type="OrthoDB" id="9781189at2"/>
<dbReference type="RefSeq" id="WP_090927350.1">
    <property type="nucleotide sequence ID" value="NZ_FOTY01000016.1"/>
</dbReference>
<dbReference type="PANTHER" id="PTHR47619">
    <property type="entry name" value="METALLO-HYDROLASE YYCJ-RELATED"/>
    <property type="match status" value="1"/>
</dbReference>
<proteinExistence type="predicted"/>
<dbReference type="Pfam" id="PF12706">
    <property type="entry name" value="Lactamase_B_2"/>
    <property type="match status" value="1"/>
</dbReference>
<dbReference type="SMART" id="SM00849">
    <property type="entry name" value="Lactamase_B"/>
    <property type="match status" value="1"/>
</dbReference>
<evidence type="ECO:0000259" key="1">
    <source>
        <dbReference type="SMART" id="SM00849"/>
    </source>
</evidence>
<dbReference type="InterPro" id="IPR036866">
    <property type="entry name" value="RibonucZ/Hydroxyglut_hydro"/>
</dbReference>
<accession>A0A1I4NBA5</accession>
<dbReference type="InterPro" id="IPR058121">
    <property type="entry name" value="WalJ/YycJ"/>
</dbReference>
<evidence type="ECO:0000313" key="3">
    <source>
        <dbReference type="Proteomes" id="UP000199668"/>
    </source>
</evidence>
<dbReference type="AlphaFoldDB" id="A0A1I4NBA5"/>
<protein>
    <submittedName>
        <fullName evidence="2">Phosphoribosyl 1,2-cyclic phosphodiesterase</fullName>
    </submittedName>
</protein>
<dbReference type="CDD" id="cd07733">
    <property type="entry name" value="YycJ-like_MBL-fold"/>
    <property type="match status" value="1"/>
</dbReference>
<dbReference type="SUPFAM" id="SSF56281">
    <property type="entry name" value="Metallo-hydrolase/oxidoreductase"/>
    <property type="match status" value="1"/>
</dbReference>
<dbReference type="InterPro" id="IPR001279">
    <property type="entry name" value="Metallo-B-lactamas"/>
</dbReference>
<feature type="domain" description="Metallo-beta-lactamase" evidence="1">
    <location>
        <begin position="13"/>
        <end position="218"/>
    </location>
</feature>
<dbReference type="EMBL" id="FOTY01000016">
    <property type="protein sequence ID" value="SFM12842.1"/>
    <property type="molecule type" value="Genomic_DNA"/>
</dbReference>
<dbReference type="STRING" id="266892.SAMN04488054_11671"/>
<gene>
    <name evidence="2" type="ORF">SAMN04488054_11671</name>
</gene>
<dbReference type="PANTHER" id="PTHR47619:SF1">
    <property type="entry name" value="EXODEOXYRIBONUCLEASE WALJ"/>
    <property type="match status" value="1"/>
</dbReference>
<reference evidence="2 3" key="1">
    <citation type="submission" date="2016-10" db="EMBL/GenBank/DDBJ databases">
        <authorList>
            <person name="de Groot N.N."/>
        </authorList>
    </citation>
    <scope>NUCLEOTIDE SEQUENCE [LARGE SCALE GENOMIC DNA]</scope>
    <source>
        <strain evidence="2 3">CGMCC 1.6134</strain>
    </source>
</reference>
<keyword evidence="3" id="KW-1185">Reference proteome</keyword>
<dbReference type="InterPro" id="IPR052533">
    <property type="entry name" value="WalJ/YycJ-like"/>
</dbReference>
<name>A0A1I4NBA5_9BACI</name>